<dbReference type="InterPro" id="IPR052158">
    <property type="entry name" value="INH-QAR"/>
</dbReference>
<reference evidence="5" key="2">
    <citation type="submission" date="2020-09" db="EMBL/GenBank/DDBJ databases">
        <authorList>
            <person name="Sun Q."/>
            <person name="Ohkuma M."/>
        </authorList>
    </citation>
    <scope>NUCLEOTIDE SEQUENCE</scope>
    <source>
        <strain evidence="5">JCM 4125</strain>
    </source>
</reference>
<organism evidence="5 6">
    <name type="scientific">Streptomyces phaeofaciens</name>
    <dbReference type="NCBI Taxonomy" id="68254"/>
    <lineage>
        <taxon>Bacteria</taxon>
        <taxon>Bacillati</taxon>
        <taxon>Actinomycetota</taxon>
        <taxon>Actinomycetes</taxon>
        <taxon>Kitasatosporales</taxon>
        <taxon>Streptomycetaceae</taxon>
        <taxon>Streptomyces</taxon>
    </lineage>
</organism>
<dbReference type="GO" id="GO:0043565">
    <property type="term" value="F:sequence-specific DNA binding"/>
    <property type="evidence" value="ECO:0007669"/>
    <property type="project" value="InterPro"/>
</dbReference>
<evidence type="ECO:0000313" key="5">
    <source>
        <dbReference type="EMBL" id="GGT43712.1"/>
    </source>
</evidence>
<keyword evidence="6" id="KW-1185">Reference proteome</keyword>
<dbReference type="PROSITE" id="PS00041">
    <property type="entry name" value="HTH_ARAC_FAMILY_1"/>
    <property type="match status" value="1"/>
</dbReference>
<keyword evidence="2" id="KW-0238">DNA-binding</keyword>
<dbReference type="EMBL" id="BMSA01000004">
    <property type="protein sequence ID" value="GGT43712.1"/>
    <property type="molecule type" value="Genomic_DNA"/>
</dbReference>
<keyword evidence="1" id="KW-0805">Transcription regulation</keyword>
<comment type="caution">
    <text evidence="5">The sequence shown here is derived from an EMBL/GenBank/DDBJ whole genome shotgun (WGS) entry which is preliminary data.</text>
</comment>
<reference evidence="5" key="1">
    <citation type="journal article" date="2014" name="Int. J. Syst. Evol. Microbiol.">
        <title>Complete genome sequence of Corynebacterium casei LMG S-19264T (=DSM 44701T), isolated from a smear-ripened cheese.</title>
        <authorList>
            <consortium name="US DOE Joint Genome Institute (JGI-PGF)"/>
            <person name="Walter F."/>
            <person name="Albersmeier A."/>
            <person name="Kalinowski J."/>
            <person name="Ruckert C."/>
        </authorList>
    </citation>
    <scope>NUCLEOTIDE SEQUENCE</scope>
    <source>
        <strain evidence="5">JCM 4125</strain>
    </source>
</reference>
<dbReference type="PANTHER" id="PTHR43130:SF3">
    <property type="entry name" value="HTH-TYPE TRANSCRIPTIONAL REGULATOR RV1931C"/>
    <property type="match status" value="1"/>
</dbReference>
<dbReference type="Pfam" id="PF01965">
    <property type="entry name" value="DJ-1_PfpI"/>
    <property type="match status" value="1"/>
</dbReference>
<protein>
    <submittedName>
        <fullName evidence="5">AraC family transcriptional regulator</fullName>
    </submittedName>
</protein>
<dbReference type="Proteomes" id="UP000646776">
    <property type="component" value="Unassembled WGS sequence"/>
</dbReference>
<dbReference type="InterPro" id="IPR002818">
    <property type="entry name" value="DJ-1/PfpI"/>
</dbReference>
<dbReference type="PANTHER" id="PTHR43130">
    <property type="entry name" value="ARAC-FAMILY TRANSCRIPTIONAL REGULATOR"/>
    <property type="match status" value="1"/>
</dbReference>
<dbReference type="AlphaFoldDB" id="A0A918H9N8"/>
<evidence type="ECO:0000256" key="1">
    <source>
        <dbReference type="ARBA" id="ARBA00023015"/>
    </source>
</evidence>
<dbReference type="SUPFAM" id="SSF52317">
    <property type="entry name" value="Class I glutamine amidotransferase-like"/>
    <property type="match status" value="1"/>
</dbReference>
<dbReference type="Gene3D" id="1.10.10.60">
    <property type="entry name" value="Homeodomain-like"/>
    <property type="match status" value="1"/>
</dbReference>
<name>A0A918H9N8_9ACTN</name>
<dbReference type="Gene3D" id="3.40.50.880">
    <property type="match status" value="1"/>
</dbReference>
<keyword evidence="3" id="KW-0804">Transcription</keyword>
<dbReference type="GO" id="GO:0003700">
    <property type="term" value="F:DNA-binding transcription factor activity"/>
    <property type="evidence" value="ECO:0007669"/>
    <property type="project" value="InterPro"/>
</dbReference>
<proteinExistence type="predicted"/>
<dbReference type="InterPro" id="IPR018062">
    <property type="entry name" value="HTH_AraC-typ_CS"/>
</dbReference>
<dbReference type="Pfam" id="PF12833">
    <property type="entry name" value="HTH_18"/>
    <property type="match status" value="1"/>
</dbReference>
<dbReference type="RefSeq" id="WP_189709938.1">
    <property type="nucleotide sequence ID" value="NZ_BMSA01000004.1"/>
</dbReference>
<evidence type="ECO:0000256" key="2">
    <source>
        <dbReference type="ARBA" id="ARBA00023125"/>
    </source>
</evidence>
<evidence type="ECO:0000259" key="4">
    <source>
        <dbReference type="PROSITE" id="PS01124"/>
    </source>
</evidence>
<dbReference type="InterPro" id="IPR009057">
    <property type="entry name" value="Homeodomain-like_sf"/>
</dbReference>
<gene>
    <name evidence="5" type="ORF">GCM10010226_20150</name>
</gene>
<dbReference type="CDD" id="cd03137">
    <property type="entry name" value="GATase1_AraC_1"/>
    <property type="match status" value="1"/>
</dbReference>
<dbReference type="SUPFAM" id="SSF46689">
    <property type="entry name" value="Homeodomain-like"/>
    <property type="match status" value="2"/>
</dbReference>
<dbReference type="PROSITE" id="PS01124">
    <property type="entry name" value="HTH_ARAC_FAMILY_2"/>
    <property type="match status" value="1"/>
</dbReference>
<dbReference type="SMART" id="SM00342">
    <property type="entry name" value="HTH_ARAC"/>
    <property type="match status" value="1"/>
</dbReference>
<evidence type="ECO:0000256" key="3">
    <source>
        <dbReference type="ARBA" id="ARBA00023163"/>
    </source>
</evidence>
<dbReference type="InterPro" id="IPR029062">
    <property type="entry name" value="Class_I_gatase-like"/>
</dbReference>
<evidence type="ECO:0000313" key="6">
    <source>
        <dbReference type="Proteomes" id="UP000646776"/>
    </source>
</evidence>
<dbReference type="InterPro" id="IPR018060">
    <property type="entry name" value="HTH_AraC"/>
</dbReference>
<feature type="domain" description="HTH araC/xylS-type" evidence="4">
    <location>
        <begin position="212"/>
        <end position="310"/>
    </location>
</feature>
<sequence>MHSIAVLALDQVIPFDLSTPIEVFSRTRLPDGRPGYQVRVCAERPEVDAGAFTLRAPWGLEALATADTIIVPGTADPTAPLSPAVRDALRAAAAAGTRIASICAGTFPLAATGLLDGLRATTHWIAADALADAHPDVDVDPDVLYVDNGQILTSAGAAAGLDLCLHMIRRDYGSSVAADAARLSVMPLEREGGQAQFIVHDHPPRPQGSVLEPLLGWLQENLALDLSLDDIAARAGTSTRTLIRRFREQTGTTPLQWLHRARVRQAQHLLETTRHPVERIASQVGFGSPTAFRDRFKRTTGVSPHAYRRSFS</sequence>
<accession>A0A918H9N8</accession>